<dbReference type="Proteomes" id="UP000800093">
    <property type="component" value="Unassembled WGS sequence"/>
</dbReference>
<sequence length="245" mass="27755">MVASAAFLPVSLSPRRHFVIRAAALLLDMHLLGRSIKPSPPSRQPPSRDNAEDEPPHRLIEYMIDMTHCVAFSFRQPHHNSHHEPIADLVEERETGTSNDSALTDNLGLNGQSLKRKICRYTKTGRRNRLNSPKTNLKLSNGAVGKTKDPRTTHDTKRIRLSKIYTSREASFIYPLLQDFEVSGSRDKVLALLSLANNTRPWHPSRRLGPQLCNDEGESLWPFSRELILLHKNLDILTAVNMFTP</sequence>
<evidence type="ECO:0000256" key="1">
    <source>
        <dbReference type="SAM" id="MobiDB-lite"/>
    </source>
</evidence>
<name>A0A9P4ND15_9PLEO</name>
<feature type="compositionally biased region" description="Polar residues" evidence="1">
    <location>
        <begin position="130"/>
        <end position="139"/>
    </location>
</feature>
<dbReference type="EMBL" id="ML986578">
    <property type="protein sequence ID" value="KAF2270795.1"/>
    <property type="molecule type" value="Genomic_DNA"/>
</dbReference>
<proteinExistence type="predicted"/>
<reference evidence="3" key="1">
    <citation type="journal article" date="2020" name="Stud. Mycol.">
        <title>101 Dothideomycetes genomes: A test case for predicting lifestyles and emergence of pathogens.</title>
        <authorList>
            <person name="Haridas S."/>
            <person name="Albert R."/>
            <person name="Binder M."/>
            <person name="Bloem J."/>
            <person name="LaButti K."/>
            <person name="Salamov A."/>
            <person name="Andreopoulos B."/>
            <person name="Baker S."/>
            <person name="Barry K."/>
            <person name="Bills G."/>
            <person name="Bluhm B."/>
            <person name="Cannon C."/>
            <person name="Castanera R."/>
            <person name="Culley D."/>
            <person name="Daum C."/>
            <person name="Ezra D."/>
            <person name="Gonzalez J."/>
            <person name="Henrissat B."/>
            <person name="Kuo A."/>
            <person name="Liang C."/>
            <person name="Lipzen A."/>
            <person name="Lutzoni F."/>
            <person name="Magnuson J."/>
            <person name="Mondo S."/>
            <person name="Nolan M."/>
            <person name="Ohm R."/>
            <person name="Pangilinan J."/>
            <person name="Park H.-J."/>
            <person name="Ramirez L."/>
            <person name="Alfaro M."/>
            <person name="Sun H."/>
            <person name="Tritt A."/>
            <person name="Yoshinaga Y."/>
            <person name="Zwiers L.-H."/>
            <person name="Turgeon B."/>
            <person name="Goodwin S."/>
            <person name="Spatafora J."/>
            <person name="Crous P."/>
            <person name="Grigoriev I."/>
        </authorList>
    </citation>
    <scope>NUCLEOTIDE SEQUENCE [LARGE SCALE GENOMIC DNA]</scope>
    <source>
        <strain evidence="3">CBS 304.66</strain>
    </source>
</reference>
<organism evidence="2 3">
    <name type="scientific">Lojkania enalia</name>
    <dbReference type="NCBI Taxonomy" id="147567"/>
    <lineage>
        <taxon>Eukaryota</taxon>
        <taxon>Fungi</taxon>
        <taxon>Dikarya</taxon>
        <taxon>Ascomycota</taxon>
        <taxon>Pezizomycotina</taxon>
        <taxon>Dothideomycetes</taxon>
        <taxon>Pleosporomycetidae</taxon>
        <taxon>Pleosporales</taxon>
        <taxon>Pleosporales incertae sedis</taxon>
        <taxon>Lojkania</taxon>
    </lineage>
</organism>
<gene>
    <name evidence="2" type="ORF">CC78DRAFT_610854</name>
</gene>
<feature type="region of interest" description="Disordered" evidence="1">
    <location>
        <begin position="127"/>
        <end position="154"/>
    </location>
</feature>
<accession>A0A9P4ND15</accession>
<evidence type="ECO:0000313" key="2">
    <source>
        <dbReference type="EMBL" id="KAF2270795.1"/>
    </source>
</evidence>
<keyword evidence="3" id="KW-1185">Reference proteome</keyword>
<evidence type="ECO:0000313" key="3">
    <source>
        <dbReference type="Proteomes" id="UP000800093"/>
    </source>
</evidence>
<comment type="caution">
    <text evidence="2">The sequence shown here is derived from an EMBL/GenBank/DDBJ whole genome shotgun (WGS) entry which is preliminary data.</text>
</comment>
<protein>
    <submittedName>
        <fullName evidence="2">Uncharacterized protein</fullName>
    </submittedName>
</protein>
<dbReference type="AlphaFoldDB" id="A0A9P4ND15"/>